<dbReference type="InterPro" id="IPR032675">
    <property type="entry name" value="LRR_dom_sf"/>
</dbReference>
<dbReference type="OrthoDB" id="2984131at2759"/>
<dbReference type="Gene3D" id="3.80.10.10">
    <property type="entry name" value="Ribonuclease Inhibitor"/>
    <property type="match status" value="1"/>
</dbReference>
<dbReference type="AlphaFoldDB" id="A0A9P6D588"/>
<evidence type="ECO:0000313" key="3">
    <source>
        <dbReference type="Proteomes" id="UP000807469"/>
    </source>
</evidence>
<organism evidence="2 3">
    <name type="scientific">Pholiota conissans</name>
    <dbReference type="NCBI Taxonomy" id="109636"/>
    <lineage>
        <taxon>Eukaryota</taxon>
        <taxon>Fungi</taxon>
        <taxon>Dikarya</taxon>
        <taxon>Basidiomycota</taxon>
        <taxon>Agaricomycotina</taxon>
        <taxon>Agaricomycetes</taxon>
        <taxon>Agaricomycetidae</taxon>
        <taxon>Agaricales</taxon>
        <taxon>Agaricineae</taxon>
        <taxon>Strophariaceae</taxon>
        <taxon>Pholiota</taxon>
    </lineage>
</organism>
<keyword evidence="3" id="KW-1185">Reference proteome</keyword>
<dbReference type="SUPFAM" id="SSF52047">
    <property type="entry name" value="RNI-like"/>
    <property type="match status" value="1"/>
</dbReference>
<sequence length="532" mass="60750">MAEVDSEPLDNNSFQSIRCKLGNDAVWEHLIAHPESAARVEELEMMRENPSGYRPLDEEERVPAEILGSTLSKASGKRPEQGPATREHAVHSEGLLIRAIHNMVNLASFTWDRWVPVINQGDDVTRSRGREYGNHTEQYREDIWTVLRDRTQLRRLKVVDLGRRNACFTDPRPIFDSTLFTLGNLTHLDFKMYYSPEDPREGENGADDEDSDEELLLPRVKVERIYELLRRCPDIQTLRLAIIDRDFYWNLDGNPYTNISLIFSHLHLSHISSLTLQDVTVDDNIIVRFLNTHPSVRALSASLSLSEEDLPETPFNLESNDGLYEGILPNITSLHLPPKDLRPVLRALRRPSPITSLGILEPQDWYAAEELDDDENYVSSLDDVWGAPPEGQESEIGPSRGRDLHNLLTDMPDLRELTIMNVTTFAQLHKLASLTPNLESVTSIGKHIHTSYVDPHFEYLPHLSRWPYLRSLKGPCLWPEGYGIHSSKIKEVTIEIAAACRRLSEASWLDGKLVKIVRREDGEAELEFMHPQ</sequence>
<name>A0A9P6D588_9AGAR</name>
<proteinExistence type="predicted"/>
<evidence type="ECO:0000313" key="2">
    <source>
        <dbReference type="EMBL" id="KAF9484284.1"/>
    </source>
</evidence>
<feature type="region of interest" description="Disordered" evidence="1">
    <location>
        <begin position="69"/>
        <end position="88"/>
    </location>
</feature>
<comment type="caution">
    <text evidence="2">The sequence shown here is derived from an EMBL/GenBank/DDBJ whole genome shotgun (WGS) entry which is preliminary data.</text>
</comment>
<accession>A0A9P6D588</accession>
<feature type="compositionally biased region" description="Basic and acidic residues" evidence="1">
    <location>
        <begin position="77"/>
        <end position="88"/>
    </location>
</feature>
<protein>
    <submittedName>
        <fullName evidence="2">Uncharacterized protein</fullName>
    </submittedName>
</protein>
<reference evidence="2" key="1">
    <citation type="submission" date="2020-11" db="EMBL/GenBank/DDBJ databases">
        <authorList>
            <consortium name="DOE Joint Genome Institute"/>
            <person name="Ahrendt S."/>
            <person name="Riley R."/>
            <person name="Andreopoulos W."/>
            <person name="Labutti K."/>
            <person name="Pangilinan J."/>
            <person name="Ruiz-Duenas F.J."/>
            <person name="Barrasa J.M."/>
            <person name="Sanchez-Garcia M."/>
            <person name="Camarero S."/>
            <person name="Miyauchi S."/>
            <person name="Serrano A."/>
            <person name="Linde D."/>
            <person name="Babiker R."/>
            <person name="Drula E."/>
            <person name="Ayuso-Fernandez I."/>
            <person name="Pacheco R."/>
            <person name="Padilla G."/>
            <person name="Ferreira P."/>
            <person name="Barriuso J."/>
            <person name="Kellner H."/>
            <person name="Castanera R."/>
            <person name="Alfaro M."/>
            <person name="Ramirez L."/>
            <person name="Pisabarro A.G."/>
            <person name="Kuo A."/>
            <person name="Tritt A."/>
            <person name="Lipzen A."/>
            <person name="He G."/>
            <person name="Yan M."/>
            <person name="Ng V."/>
            <person name="Cullen D."/>
            <person name="Martin F."/>
            <person name="Rosso M.-N."/>
            <person name="Henrissat B."/>
            <person name="Hibbett D."/>
            <person name="Martinez A.T."/>
            <person name="Grigoriev I.V."/>
        </authorList>
    </citation>
    <scope>NUCLEOTIDE SEQUENCE</scope>
    <source>
        <strain evidence="2">CIRM-BRFM 674</strain>
    </source>
</reference>
<dbReference type="EMBL" id="MU155145">
    <property type="protein sequence ID" value="KAF9484284.1"/>
    <property type="molecule type" value="Genomic_DNA"/>
</dbReference>
<evidence type="ECO:0000256" key="1">
    <source>
        <dbReference type="SAM" id="MobiDB-lite"/>
    </source>
</evidence>
<dbReference type="Proteomes" id="UP000807469">
    <property type="component" value="Unassembled WGS sequence"/>
</dbReference>
<gene>
    <name evidence="2" type="ORF">BDN70DRAFT_872780</name>
</gene>